<dbReference type="EMBL" id="JAAVLN010000003">
    <property type="protein sequence ID" value="NKC04979.1"/>
    <property type="molecule type" value="Genomic_DNA"/>
</dbReference>
<keyword evidence="2" id="KW-1185">Reference proteome</keyword>
<comment type="caution">
    <text evidence="1">The sequence shown here is derived from an EMBL/GenBank/DDBJ whole genome shotgun (WGS) entry which is preliminary data.</text>
</comment>
<accession>A0ABX1DPX5</accession>
<evidence type="ECO:0000313" key="1">
    <source>
        <dbReference type="EMBL" id="NKC04979.1"/>
    </source>
</evidence>
<dbReference type="Proteomes" id="UP000704467">
    <property type="component" value="Unassembled WGS sequence"/>
</dbReference>
<sequence length="214" mass="23567">MEQASNRLDAYLTEKGVPGVPYAVRADIVDLLASKVTDGAIYGREHTREQFDGMLLQWVAASYPQAIEQKLAANCEVLWDIVELHQPKQASVRSFELKVPVTIVNGGLGVAIVEWLVMKIVGPDGERRYEPQHPAEFAVLPGSKEALLLELSPTAQTGFQTGEWSLGTHRFQLYIKMRGVPPRLVKQIDLVIGEEHRAVLSGSTARLGASIDLL</sequence>
<organism evidence="1 2">
    <name type="scientific">Brucella haematophila</name>
    <dbReference type="NCBI Taxonomy" id="419474"/>
    <lineage>
        <taxon>Bacteria</taxon>
        <taxon>Pseudomonadati</taxon>
        <taxon>Pseudomonadota</taxon>
        <taxon>Alphaproteobacteria</taxon>
        <taxon>Hyphomicrobiales</taxon>
        <taxon>Brucellaceae</taxon>
        <taxon>Brucella/Ochrobactrum group</taxon>
        <taxon>Brucella</taxon>
    </lineage>
</organism>
<name>A0ABX1DPX5_9HYPH</name>
<reference evidence="1 2" key="1">
    <citation type="submission" date="2020-03" db="EMBL/GenBank/DDBJ databases">
        <title>Whole genome sequencing of clinical and environmental type strains of Ochrobactrum.</title>
        <authorList>
            <person name="Dharne M."/>
        </authorList>
    </citation>
    <scope>NUCLEOTIDE SEQUENCE [LARGE SCALE GENOMIC DNA]</scope>
    <source>
        <strain evidence="1 2">CIP 109452</strain>
    </source>
</reference>
<protein>
    <submittedName>
        <fullName evidence="1">Uncharacterized protein</fullName>
    </submittedName>
</protein>
<gene>
    <name evidence="1" type="ORF">HED55_22805</name>
</gene>
<evidence type="ECO:0000313" key="2">
    <source>
        <dbReference type="Proteomes" id="UP000704467"/>
    </source>
</evidence>
<proteinExistence type="predicted"/>